<organism evidence="1 2">
    <name type="scientific">Thanatephorus cucumeris (strain AG1-IA)</name>
    <name type="common">Rice sheath blight fungus</name>
    <name type="synonym">Rhizoctonia solani</name>
    <dbReference type="NCBI Taxonomy" id="983506"/>
    <lineage>
        <taxon>Eukaryota</taxon>
        <taxon>Fungi</taxon>
        <taxon>Dikarya</taxon>
        <taxon>Basidiomycota</taxon>
        <taxon>Agaricomycotina</taxon>
        <taxon>Agaricomycetes</taxon>
        <taxon>Cantharellales</taxon>
        <taxon>Ceratobasidiaceae</taxon>
        <taxon>Rhizoctonia</taxon>
        <taxon>Rhizoctonia solani AG-1</taxon>
    </lineage>
</organism>
<dbReference type="AlphaFoldDB" id="L8WRI4"/>
<accession>L8WRI4</accession>
<proteinExistence type="predicted"/>
<name>L8WRI4_THACA</name>
<keyword evidence="2" id="KW-1185">Reference proteome</keyword>
<comment type="caution">
    <text evidence="1">The sequence shown here is derived from an EMBL/GenBank/DDBJ whole genome shotgun (WGS) entry which is preliminary data.</text>
</comment>
<sequence length="52" mass="5829">MRLVRSLVGSHHINTFLTCKASVNAWMKYKKTDNCIYICTGCPGPQEPGKTE</sequence>
<evidence type="ECO:0000313" key="2">
    <source>
        <dbReference type="Proteomes" id="UP000011668"/>
    </source>
</evidence>
<dbReference type="HOGENOM" id="CLU_3088936_0_0_1"/>
<dbReference type="EMBL" id="AFRT01001969">
    <property type="protein sequence ID" value="ELU38989.1"/>
    <property type="molecule type" value="Genomic_DNA"/>
</dbReference>
<protein>
    <submittedName>
        <fullName evidence="1">Uncharacterized protein</fullName>
    </submittedName>
</protein>
<evidence type="ECO:0000313" key="1">
    <source>
        <dbReference type="EMBL" id="ELU38989.1"/>
    </source>
</evidence>
<dbReference type="Proteomes" id="UP000011668">
    <property type="component" value="Unassembled WGS sequence"/>
</dbReference>
<gene>
    <name evidence="1" type="ORF">AG1IA_06979</name>
</gene>
<reference evidence="1 2" key="1">
    <citation type="journal article" date="2013" name="Nat. Commun.">
        <title>The evolution and pathogenic mechanisms of the rice sheath blight pathogen.</title>
        <authorList>
            <person name="Zheng A."/>
            <person name="Lin R."/>
            <person name="Xu L."/>
            <person name="Qin P."/>
            <person name="Tang C."/>
            <person name="Ai P."/>
            <person name="Zhang D."/>
            <person name="Liu Y."/>
            <person name="Sun Z."/>
            <person name="Feng H."/>
            <person name="Wang Y."/>
            <person name="Chen Y."/>
            <person name="Liang X."/>
            <person name="Fu R."/>
            <person name="Li Q."/>
            <person name="Zhang J."/>
            <person name="Yu X."/>
            <person name="Xie Z."/>
            <person name="Ding L."/>
            <person name="Guan P."/>
            <person name="Tang J."/>
            <person name="Liang Y."/>
            <person name="Wang S."/>
            <person name="Deng Q."/>
            <person name="Li S."/>
            <person name="Zhu J."/>
            <person name="Wang L."/>
            <person name="Liu H."/>
            <person name="Li P."/>
        </authorList>
    </citation>
    <scope>NUCLEOTIDE SEQUENCE [LARGE SCALE GENOMIC DNA]</scope>
    <source>
        <strain evidence="2">AG-1 IA</strain>
    </source>
</reference>